<dbReference type="InterPro" id="IPR000515">
    <property type="entry name" value="MetI-like"/>
</dbReference>
<dbReference type="GO" id="GO:0005886">
    <property type="term" value="C:plasma membrane"/>
    <property type="evidence" value="ECO:0007669"/>
    <property type="project" value="UniProtKB-SubCell"/>
</dbReference>
<sequence>MSSRFVIQRLVQTLLTILLLSVIVFALARLSGDPVAIMAPPEASEADLEQLRAKLGLDQPLPVQYWRFISDAVQGDFGMSIKWNTPAVDIMIDRFPATILLATTSMIFGLLLALPVGILSAVKRDTWFDNVGKVVALTGQSMPTFWFGILLILFFSLYIPIFPTSGYGTIWHLILPSITLGGFVAASIMRVTRSAMLDALEADYVRTARSKGLSEWRVILVHALRNGAIPILTIIALQAATILRGAVVTESVFAWPGVGKIAVDAVYSRDFPLVQAAVLFMGVVFLFINLLVDFMYVLLDPRISYLKK</sequence>
<feature type="domain" description="ABC transmembrane type-1" evidence="8">
    <location>
        <begin position="95"/>
        <end position="292"/>
    </location>
</feature>
<dbReference type="InterPro" id="IPR035906">
    <property type="entry name" value="MetI-like_sf"/>
</dbReference>
<dbReference type="PROSITE" id="PS50928">
    <property type="entry name" value="ABC_TM1"/>
    <property type="match status" value="1"/>
</dbReference>
<dbReference type="OrthoDB" id="9807402at2"/>
<comment type="similarity">
    <text evidence="7">Belongs to the binding-protein-dependent transport system permease family.</text>
</comment>
<dbReference type="Pfam" id="PF19300">
    <property type="entry name" value="BPD_transp_1_N"/>
    <property type="match status" value="1"/>
</dbReference>
<evidence type="ECO:0000256" key="5">
    <source>
        <dbReference type="ARBA" id="ARBA00022989"/>
    </source>
</evidence>
<dbReference type="PANTHER" id="PTHR43163:SF2">
    <property type="entry name" value="ABC TRANSPORTER PERMEASE PROTEIN"/>
    <property type="match status" value="1"/>
</dbReference>
<evidence type="ECO:0000256" key="3">
    <source>
        <dbReference type="ARBA" id="ARBA00022475"/>
    </source>
</evidence>
<feature type="transmembrane region" description="Helical" evidence="7">
    <location>
        <begin position="227"/>
        <end position="247"/>
    </location>
</feature>
<evidence type="ECO:0000256" key="7">
    <source>
        <dbReference type="RuleBase" id="RU363032"/>
    </source>
</evidence>
<evidence type="ECO:0000256" key="2">
    <source>
        <dbReference type="ARBA" id="ARBA00022448"/>
    </source>
</evidence>
<keyword evidence="10" id="KW-1185">Reference proteome</keyword>
<proteinExistence type="inferred from homology"/>
<organism evidence="9 10">
    <name type="scientific">Oceanibacterium hippocampi</name>
    <dbReference type="NCBI Taxonomy" id="745714"/>
    <lineage>
        <taxon>Bacteria</taxon>
        <taxon>Pseudomonadati</taxon>
        <taxon>Pseudomonadota</taxon>
        <taxon>Alphaproteobacteria</taxon>
        <taxon>Sneathiellales</taxon>
        <taxon>Sneathiellaceae</taxon>
        <taxon>Oceanibacterium</taxon>
    </lineage>
</organism>
<feature type="transmembrane region" description="Helical" evidence="7">
    <location>
        <begin position="169"/>
        <end position="189"/>
    </location>
</feature>
<dbReference type="SUPFAM" id="SSF161098">
    <property type="entry name" value="MetI-like"/>
    <property type="match status" value="1"/>
</dbReference>
<dbReference type="InParanoid" id="A0A1Y5TU36"/>
<evidence type="ECO:0000259" key="8">
    <source>
        <dbReference type="PROSITE" id="PS50928"/>
    </source>
</evidence>
<keyword evidence="4 7" id="KW-0812">Transmembrane</keyword>
<comment type="subcellular location">
    <subcellularLocation>
        <location evidence="1 7">Cell membrane</location>
        <topology evidence="1 7">Multi-pass membrane protein</topology>
    </subcellularLocation>
</comment>
<keyword evidence="3" id="KW-1003">Cell membrane</keyword>
<dbReference type="FunCoup" id="A0A1Y5TU36">
    <property type="interactions" value="139"/>
</dbReference>
<evidence type="ECO:0000313" key="9">
    <source>
        <dbReference type="EMBL" id="SLN72688.1"/>
    </source>
</evidence>
<name>A0A1Y5TU36_9PROT</name>
<dbReference type="AlphaFoldDB" id="A0A1Y5TU36"/>
<dbReference type="EMBL" id="FWFR01000003">
    <property type="protein sequence ID" value="SLN72688.1"/>
    <property type="molecule type" value="Genomic_DNA"/>
</dbReference>
<dbReference type="Proteomes" id="UP000193200">
    <property type="component" value="Unassembled WGS sequence"/>
</dbReference>
<keyword evidence="2 7" id="KW-0813">Transport</keyword>
<evidence type="ECO:0000256" key="1">
    <source>
        <dbReference type="ARBA" id="ARBA00004651"/>
    </source>
</evidence>
<reference evidence="9 10" key="1">
    <citation type="submission" date="2017-03" db="EMBL/GenBank/DDBJ databases">
        <authorList>
            <person name="Afonso C.L."/>
            <person name="Miller P.J."/>
            <person name="Scott M.A."/>
            <person name="Spackman E."/>
            <person name="Goraichik I."/>
            <person name="Dimitrov K.M."/>
            <person name="Suarez D.L."/>
            <person name="Swayne D.E."/>
        </authorList>
    </citation>
    <scope>NUCLEOTIDE SEQUENCE [LARGE SCALE GENOMIC DNA]</scope>
    <source>
        <strain evidence="9 10">CECT 7691</strain>
    </source>
</reference>
<feature type="transmembrane region" description="Helical" evidence="7">
    <location>
        <begin position="143"/>
        <end position="163"/>
    </location>
</feature>
<feature type="transmembrane region" description="Helical" evidence="7">
    <location>
        <begin position="276"/>
        <end position="299"/>
    </location>
</feature>
<evidence type="ECO:0000256" key="4">
    <source>
        <dbReference type="ARBA" id="ARBA00022692"/>
    </source>
</evidence>
<gene>
    <name evidence="9" type="primary">gsiC_3</name>
    <name evidence="9" type="ORF">OCH7691_03500</name>
</gene>
<evidence type="ECO:0000313" key="10">
    <source>
        <dbReference type="Proteomes" id="UP000193200"/>
    </source>
</evidence>
<accession>A0A1Y5TU36</accession>
<keyword evidence="6 7" id="KW-0472">Membrane</keyword>
<feature type="transmembrane region" description="Helical" evidence="7">
    <location>
        <begin position="99"/>
        <end position="122"/>
    </location>
</feature>
<dbReference type="InterPro" id="IPR045621">
    <property type="entry name" value="BPD_transp_1_N"/>
</dbReference>
<dbReference type="RefSeq" id="WP_085884838.1">
    <property type="nucleotide sequence ID" value="NZ_FWFR01000003.1"/>
</dbReference>
<protein>
    <submittedName>
        <fullName evidence="9">Glutathione transport system permease protein GsiC</fullName>
    </submittedName>
</protein>
<keyword evidence="5 7" id="KW-1133">Transmembrane helix</keyword>
<dbReference type="Pfam" id="PF00528">
    <property type="entry name" value="BPD_transp_1"/>
    <property type="match status" value="1"/>
</dbReference>
<dbReference type="GO" id="GO:0055085">
    <property type="term" value="P:transmembrane transport"/>
    <property type="evidence" value="ECO:0007669"/>
    <property type="project" value="InterPro"/>
</dbReference>
<evidence type="ECO:0000256" key="6">
    <source>
        <dbReference type="ARBA" id="ARBA00023136"/>
    </source>
</evidence>
<dbReference type="Gene3D" id="1.10.3720.10">
    <property type="entry name" value="MetI-like"/>
    <property type="match status" value="1"/>
</dbReference>
<dbReference type="CDD" id="cd06261">
    <property type="entry name" value="TM_PBP2"/>
    <property type="match status" value="1"/>
</dbReference>
<dbReference type="PANTHER" id="PTHR43163">
    <property type="entry name" value="DIPEPTIDE TRANSPORT SYSTEM PERMEASE PROTEIN DPPB-RELATED"/>
    <property type="match status" value="1"/>
</dbReference>